<name>A0AAD7AMJ6_9AGAR</name>
<keyword evidence="3" id="KW-1185">Reference proteome</keyword>
<dbReference type="Proteomes" id="UP001218218">
    <property type="component" value="Unassembled WGS sequence"/>
</dbReference>
<sequence length="226" mass="25185">MTILDWHGKPAPIVDADRYIIGLFAGIPHDDDWHTHVTGPAAALMEEAAEGIYDHVFSGVYYGMRKQEKRRRNGRPTPLEQKIPRRGGHRSKTVGESMGGGQKTPCPFFHTILTAIVLTGLLAQKPFQRIAGFTNAMFQCYAPDLHGHYHSTLDALHRWNKNLKRNFLSTASVFAAATFNFGPATVTLPHLDFTNLAWGWCAITALGNFNPDKGGHLILWDLKLII</sequence>
<dbReference type="AlphaFoldDB" id="A0AAD7AMJ6"/>
<reference evidence="2" key="1">
    <citation type="submission" date="2023-03" db="EMBL/GenBank/DDBJ databases">
        <title>Massive genome expansion in bonnet fungi (Mycena s.s.) driven by repeated elements and novel gene families across ecological guilds.</title>
        <authorList>
            <consortium name="Lawrence Berkeley National Laboratory"/>
            <person name="Harder C.B."/>
            <person name="Miyauchi S."/>
            <person name="Viragh M."/>
            <person name="Kuo A."/>
            <person name="Thoen E."/>
            <person name="Andreopoulos B."/>
            <person name="Lu D."/>
            <person name="Skrede I."/>
            <person name="Drula E."/>
            <person name="Henrissat B."/>
            <person name="Morin E."/>
            <person name="Kohler A."/>
            <person name="Barry K."/>
            <person name="LaButti K."/>
            <person name="Morin E."/>
            <person name="Salamov A."/>
            <person name="Lipzen A."/>
            <person name="Mereny Z."/>
            <person name="Hegedus B."/>
            <person name="Baldrian P."/>
            <person name="Stursova M."/>
            <person name="Weitz H."/>
            <person name="Taylor A."/>
            <person name="Grigoriev I.V."/>
            <person name="Nagy L.G."/>
            <person name="Martin F."/>
            <person name="Kauserud H."/>
        </authorList>
    </citation>
    <scope>NUCLEOTIDE SEQUENCE</scope>
    <source>
        <strain evidence="2">CBHHK002</strain>
    </source>
</reference>
<proteinExistence type="predicted"/>
<protein>
    <submittedName>
        <fullName evidence="2">Uncharacterized protein</fullName>
    </submittedName>
</protein>
<gene>
    <name evidence="2" type="ORF">DFH08DRAFT_951238</name>
</gene>
<evidence type="ECO:0000256" key="1">
    <source>
        <dbReference type="SAM" id="MobiDB-lite"/>
    </source>
</evidence>
<dbReference type="Gene3D" id="3.60.130.30">
    <property type="match status" value="1"/>
</dbReference>
<comment type="caution">
    <text evidence="2">The sequence shown here is derived from an EMBL/GenBank/DDBJ whole genome shotgun (WGS) entry which is preliminary data.</text>
</comment>
<accession>A0AAD7AMJ6</accession>
<evidence type="ECO:0000313" key="2">
    <source>
        <dbReference type="EMBL" id="KAJ7363032.1"/>
    </source>
</evidence>
<feature type="region of interest" description="Disordered" evidence="1">
    <location>
        <begin position="67"/>
        <end position="101"/>
    </location>
</feature>
<dbReference type="EMBL" id="JARIHO010000004">
    <property type="protein sequence ID" value="KAJ7363032.1"/>
    <property type="molecule type" value="Genomic_DNA"/>
</dbReference>
<evidence type="ECO:0000313" key="3">
    <source>
        <dbReference type="Proteomes" id="UP001218218"/>
    </source>
</evidence>
<organism evidence="2 3">
    <name type="scientific">Mycena albidolilacea</name>
    <dbReference type="NCBI Taxonomy" id="1033008"/>
    <lineage>
        <taxon>Eukaryota</taxon>
        <taxon>Fungi</taxon>
        <taxon>Dikarya</taxon>
        <taxon>Basidiomycota</taxon>
        <taxon>Agaricomycotina</taxon>
        <taxon>Agaricomycetes</taxon>
        <taxon>Agaricomycetidae</taxon>
        <taxon>Agaricales</taxon>
        <taxon>Marasmiineae</taxon>
        <taxon>Mycenaceae</taxon>
        <taxon>Mycena</taxon>
    </lineage>
</organism>